<keyword evidence="3" id="KW-1185">Reference proteome</keyword>
<reference evidence="2" key="1">
    <citation type="submission" date="2021-03" db="EMBL/GenBank/DDBJ databases">
        <title>Antimicrobial resistance genes in bacteria isolated from Japanese honey, and their potential for conferring macrolide and lincosamide resistance in the American foulbrood pathogen Paenibacillus larvae.</title>
        <authorList>
            <person name="Okamoto M."/>
            <person name="Kumagai M."/>
            <person name="Kanamori H."/>
            <person name="Takamatsu D."/>
        </authorList>
    </citation>
    <scope>NUCLEOTIDE SEQUENCE</scope>
    <source>
        <strain evidence="2">J2TS6</strain>
    </source>
</reference>
<dbReference type="EMBL" id="BORQ01000002">
    <property type="protein sequence ID" value="GIO30588.1"/>
    <property type="molecule type" value="Genomic_DNA"/>
</dbReference>
<dbReference type="AlphaFoldDB" id="A0A919XHS0"/>
<name>A0A919XHS0_9BACL</name>
<feature type="domain" description="GP-PDE" evidence="1">
    <location>
        <begin position="4"/>
        <end position="240"/>
    </location>
</feature>
<dbReference type="SUPFAM" id="SSF51695">
    <property type="entry name" value="PLC-like phosphodiesterases"/>
    <property type="match status" value="1"/>
</dbReference>
<organism evidence="2 3">
    <name type="scientific">Paenibacillus albilobatus</name>
    <dbReference type="NCBI Taxonomy" id="2716884"/>
    <lineage>
        <taxon>Bacteria</taxon>
        <taxon>Bacillati</taxon>
        <taxon>Bacillota</taxon>
        <taxon>Bacilli</taxon>
        <taxon>Bacillales</taxon>
        <taxon>Paenibacillaceae</taxon>
        <taxon>Paenibacillus</taxon>
    </lineage>
</organism>
<dbReference type="InterPro" id="IPR017946">
    <property type="entry name" value="PLC-like_Pdiesterase_TIM-brl"/>
</dbReference>
<dbReference type="GO" id="GO:0008081">
    <property type="term" value="F:phosphoric diester hydrolase activity"/>
    <property type="evidence" value="ECO:0007669"/>
    <property type="project" value="InterPro"/>
</dbReference>
<dbReference type="Gene3D" id="3.20.20.190">
    <property type="entry name" value="Phosphatidylinositol (PI) phosphodiesterase"/>
    <property type="match status" value="1"/>
</dbReference>
<dbReference type="PANTHER" id="PTHR46211:SF1">
    <property type="entry name" value="GLYCEROPHOSPHODIESTER PHOSPHODIESTERASE, CYTOPLASMIC"/>
    <property type="match status" value="1"/>
</dbReference>
<dbReference type="RefSeq" id="WP_160044689.1">
    <property type="nucleotide sequence ID" value="NZ_BORQ01000002.1"/>
</dbReference>
<dbReference type="PROSITE" id="PS51704">
    <property type="entry name" value="GP_PDE"/>
    <property type="match status" value="1"/>
</dbReference>
<comment type="caution">
    <text evidence="2">The sequence shown here is derived from an EMBL/GenBank/DDBJ whole genome shotgun (WGS) entry which is preliminary data.</text>
</comment>
<dbReference type="Proteomes" id="UP000679779">
    <property type="component" value="Unassembled WGS sequence"/>
</dbReference>
<dbReference type="Pfam" id="PF03009">
    <property type="entry name" value="GDPD"/>
    <property type="match status" value="1"/>
</dbReference>
<dbReference type="PANTHER" id="PTHR46211">
    <property type="entry name" value="GLYCEROPHOSPHORYL DIESTER PHOSPHODIESTERASE"/>
    <property type="match status" value="1"/>
</dbReference>
<gene>
    <name evidence="2" type="primary">glpQ_2</name>
    <name evidence="2" type="ORF">J2TS6_17290</name>
</gene>
<evidence type="ECO:0000313" key="2">
    <source>
        <dbReference type="EMBL" id="GIO30588.1"/>
    </source>
</evidence>
<sequence length="244" mass="27087">MGNVVNFAHRGSSKVCPENTMAAFRKALEQGATGIETDVQLTKDGHMVLIHDETLGRTTDGTGWVKDHTLNELKELDAGSWFHPDFRGERIPHLDELLELVKDTGTIVNLELKNGAVPYEGLEEKVIARVKDDGLSDRVVISSFNHYSLLLCKRLAPEIRTGILYMEGLYEPWAYADTLHADALHAYHVAVLPEFVAAARAAGKAYHPFTVNDPNEMLRLLQAGVDGIITDYPDRLAELLAKEK</sequence>
<dbReference type="InterPro" id="IPR030395">
    <property type="entry name" value="GP_PDE_dom"/>
</dbReference>
<dbReference type="GO" id="GO:0006629">
    <property type="term" value="P:lipid metabolic process"/>
    <property type="evidence" value="ECO:0007669"/>
    <property type="project" value="InterPro"/>
</dbReference>
<accession>A0A919XHS0</accession>
<evidence type="ECO:0000259" key="1">
    <source>
        <dbReference type="PROSITE" id="PS51704"/>
    </source>
</evidence>
<dbReference type="CDD" id="cd08563">
    <property type="entry name" value="GDPD_TtGDE_like"/>
    <property type="match status" value="1"/>
</dbReference>
<evidence type="ECO:0000313" key="3">
    <source>
        <dbReference type="Proteomes" id="UP000679779"/>
    </source>
</evidence>
<proteinExistence type="predicted"/>
<protein>
    <submittedName>
        <fullName evidence="2">Glycerophosphoryl diester phosphodiesterase</fullName>
    </submittedName>
</protein>